<accession>A0A7I7JS71</accession>
<dbReference type="SUPFAM" id="SSF46565">
    <property type="entry name" value="Chaperone J-domain"/>
    <property type="match status" value="1"/>
</dbReference>
<protein>
    <recommendedName>
        <fullName evidence="2">J domain-containing protein</fullName>
    </recommendedName>
</protein>
<dbReference type="PRINTS" id="PR00625">
    <property type="entry name" value="JDOMAIN"/>
</dbReference>
<dbReference type="PROSITE" id="PS50076">
    <property type="entry name" value="DNAJ_2"/>
    <property type="match status" value="1"/>
</dbReference>
<dbReference type="Proteomes" id="UP000466997">
    <property type="component" value="Chromosome"/>
</dbReference>
<keyword evidence="4" id="KW-1185">Reference proteome</keyword>
<dbReference type="KEGG" id="mnm:MNVM_30030"/>
<dbReference type="InterPro" id="IPR036869">
    <property type="entry name" value="J_dom_sf"/>
</dbReference>
<organism evidence="3 4">
    <name type="scientific">Mycobacterium novum</name>
    <dbReference type="NCBI Taxonomy" id="2492438"/>
    <lineage>
        <taxon>Bacteria</taxon>
        <taxon>Bacillati</taxon>
        <taxon>Actinomycetota</taxon>
        <taxon>Actinomycetes</taxon>
        <taxon>Mycobacteriales</taxon>
        <taxon>Mycobacteriaceae</taxon>
        <taxon>Mycobacterium</taxon>
    </lineage>
</organism>
<evidence type="ECO:0000313" key="3">
    <source>
        <dbReference type="EMBL" id="BBX13922.1"/>
    </source>
</evidence>
<evidence type="ECO:0000259" key="2">
    <source>
        <dbReference type="PROSITE" id="PS50076"/>
    </source>
</evidence>
<evidence type="ECO:0000256" key="1">
    <source>
        <dbReference type="SAM" id="MobiDB-lite"/>
    </source>
</evidence>
<feature type="domain" description="J" evidence="2">
    <location>
        <begin position="8"/>
        <end position="69"/>
    </location>
</feature>
<dbReference type="Gene3D" id="1.10.287.110">
    <property type="entry name" value="DnaJ domain"/>
    <property type="match status" value="1"/>
</dbReference>
<proteinExistence type="predicted"/>
<dbReference type="SMART" id="SM00271">
    <property type="entry name" value="DnaJ"/>
    <property type="match status" value="1"/>
</dbReference>
<dbReference type="EMBL" id="AP022562">
    <property type="protein sequence ID" value="BBX13922.1"/>
    <property type="molecule type" value="Genomic_DNA"/>
</dbReference>
<dbReference type="AlphaFoldDB" id="A0A7I7JS71"/>
<evidence type="ECO:0000313" key="4">
    <source>
        <dbReference type="Proteomes" id="UP000466997"/>
    </source>
</evidence>
<name>A0A7I7JS71_9MYCO</name>
<feature type="region of interest" description="Disordered" evidence="1">
    <location>
        <begin position="71"/>
        <end position="103"/>
    </location>
</feature>
<dbReference type="Pfam" id="PF00226">
    <property type="entry name" value="DnaJ"/>
    <property type="match status" value="1"/>
</dbReference>
<gene>
    <name evidence="3" type="ORF">MNVM_30030</name>
</gene>
<dbReference type="CDD" id="cd06257">
    <property type="entry name" value="DnaJ"/>
    <property type="match status" value="1"/>
</dbReference>
<reference evidence="3 4" key="1">
    <citation type="journal article" date="2019" name="Emerg. Microbes Infect.">
        <title>Comprehensive subspecies identification of 175 nontuberculous mycobacteria species based on 7547 genomic profiles.</title>
        <authorList>
            <person name="Matsumoto Y."/>
            <person name="Kinjo T."/>
            <person name="Motooka D."/>
            <person name="Nabeya D."/>
            <person name="Jung N."/>
            <person name="Uechi K."/>
            <person name="Horii T."/>
            <person name="Iida T."/>
            <person name="Fujita J."/>
            <person name="Nakamura S."/>
        </authorList>
    </citation>
    <scope>NUCLEOTIDE SEQUENCE [LARGE SCALE GENOMIC DNA]</scope>
    <source>
        <strain evidence="3 4">JCM 6391</strain>
    </source>
</reference>
<sequence length="103" mass="11242">MVMSDSPDPYDILGVPHSATQAQISHAFRTKVRTLHPDTGYPGSSPPDDAAARLRQLLCAYDALRQGGHHDAGAGPVTIPVSHRRRPPSSQDYLRAGPVRRHR</sequence>
<dbReference type="InterPro" id="IPR001623">
    <property type="entry name" value="DnaJ_domain"/>
</dbReference>